<dbReference type="Proteomes" id="UP000249720">
    <property type="component" value="Unassembled WGS sequence"/>
</dbReference>
<evidence type="ECO:0000313" key="1">
    <source>
        <dbReference type="EMBL" id="PZX66013.1"/>
    </source>
</evidence>
<reference evidence="1 2" key="1">
    <citation type="submission" date="2018-06" db="EMBL/GenBank/DDBJ databases">
        <title>Genomic Encyclopedia of Archaeal and Bacterial Type Strains, Phase II (KMG-II): from individual species to whole genera.</title>
        <authorList>
            <person name="Goeker M."/>
        </authorList>
    </citation>
    <scope>NUCLEOTIDE SEQUENCE [LARGE SCALE GENOMIC DNA]</scope>
    <source>
        <strain evidence="1 2">DSM 23241</strain>
    </source>
</reference>
<dbReference type="AlphaFoldDB" id="A0A2W7RZ58"/>
<comment type="caution">
    <text evidence="1">The sequence shown here is derived from an EMBL/GenBank/DDBJ whole genome shotgun (WGS) entry which is preliminary data.</text>
</comment>
<accession>A0A2W7RZ58</accession>
<evidence type="ECO:0008006" key="3">
    <source>
        <dbReference type="Google" id="ProtNLM"/>
    </source>
</evidence>
<gene>
    <name evidence="1" type="ORF">LX80_00509</name>
</gene>
<dbReference type="RefSeq" id="WP_111293447.1">
    <property type="nucleotide sequence ID" value="NZ_QKZV01000001.1"/>
</dbReference>
<sequence>MEKHLHIIDFTIPYPVQYGGLIDLFYKLPALQNEGVQIHLHCFVYNNQEQPALEKYCASVHYYPRLTGHKAFCFHLPYIVSSRMNEVLAETLLKDDFPILMEGIHTTFLLNDLRFAKRKKFVRLHNVEHMYYKELAYTTHSYFDKIYYLRESFLLKKYESSINKSANAFWAVTQKDVAYFKEKLNYNNIDYLPVYLPDSWRITQLSPIGSYCLFQADLSVAINEEAALWLIEHVFSKNDIPLVVAGKNPSLRLQKKVHKYSNCCLVENPSEKEMQDMISKAHILVVYGKSEAGIKLKLLNALFNGRHCIVNPESIAGTGLESLCHIAKTAQDYLYLTAHLFNTPFKEDCTRMRKELLDKTFNNRLNAQKQVKWIWGNEI</sequence>
<dbReference type="SUPFAM" id="SSF53756">
    <property type="entry name" value="UDP-Glycosyltransferase/glycogen phosphorylase"/>
    <property type="match status" value="1"/>
</dbReference>
<proteinExistence type="predicted"/>
<keyword evidence="2" id="KW-1185">Reference proteome</keyword>
<organism evidence="1 2">
    <name type="scientific">Hydrotalea sandarakina</name>
    <dbReference type="NCBI Taxonomy" id="1004304"/>
    <lineage>
        <taxon>Bacteria</taxon>
        <taxon>Pseudomonadati</taxon>
        <taxon>Bacteroidota</taxon>
        <taxon>Chitinophagia</taxon>
        <taxon>Chitinophagales</taxon>
        <taxon>Chitinophagaceae</taxon>
        <taxon>Hydrotalea</taxon>
    </lineage>
</organism>
<protein>
    <recommendedName>
        <fullName evidence="3">Glycosyltransferase involved in cell wall biosynthesis</fullName>
    </recommendedName>
</protein>
<dbReference type="OrthoDB" id="1094459at2"/>
<evidence type="ECO:0000313" key="2">
    <source>
        <dbReference type="Proteomes" id="UP000249720"/>
    </source>
</evidence>
<dbReference type="EMBL" id="QKZV01000001">
    <property type="protein sequence ID" value="PZX66013.1"/>
    <property type="molecule type" value="Genomic_DNA"/>
</dbReference>
<name>A0A2W7RZ58_9BACT</name>